<accession>A0A3G9G3F7</accession>
<evidence type="ECO:0000256" key="5">
    <source>
        <dbReference type="ARBA" id="ARBA00022989"/>
    </source>
</evidence>
<feature type="transmembrane region" description="Helical" evidence="7">
    <location>
        <begin position="48"/>
        <end position="74"/>
    </location>
</feature>
<evidence type="ECO:0000256" key="1">
    <source>
        <dbReference type="ARBA" id="ARBA00004651"/>
    </source>
</evidence>
<evidence type="ECO:0000256" key="4">
    <source>
        <dbReference type="ARBA" id="ARBA00022692"/>
    </source>
</evidence>
<feature type="transmembrane region" description="Helical" evidence="7">
    <location>
        <begin position="164"/>
        <end position="188"/>
    </location>
</feature>
<protein>
    <recommendedName>
        <fullName evidence="7">UPF0056 membrane protein</fullName>
    </recommendedName>
</protein>
<evidence type="ECO:0000256" key="7">
    <source>
        <dbReference type="RuleBase" id="RU362048"/>
    </source>
</evidence>
<evidence type="ECO:0000313" key="9">
    <source>
        <dbReference type="Proteomes" id="UP000278756"/>
    </source>
</evidence>
<gene>
    <name evidence="8" type="ORF">EM6_1874</name>
</gene>
<feature type="transmembrane region" description="Helical" evidence="7">
    <location>
        <begin position="12"/>
        <end position="36"/>
    </location>
</feature>
<evidence type="ECO:0000256" key="2">
    <source>
        <dbReference type="ARBA" id="ARBA00009784"/>
    </source>
</evidence>
<dbReference type="NCBIfam" id="TIGR00427">
    <property type="entry name" value="NAAT family transporter"/>
    <property type="match status" value="1"/>
</dbReference>
<dbReference type="InterPro" id="IPR002771">
    <property type="entry name" value="Multi_antbiot-R_MarC"/>
</dbReference>
<keyword evidence="3" id="KW-1003">Cell membrane</keyword>
<evidence type="ECO:0000256" key="6">
    <source>
        <dbReference type="ARBA" id="ARBA00023136"/>
    </source>
</evidence>
<keyword evidence="6 7" id="KW-0472">Membrane</keyword>
<feature type="transmembrane region" description="Helical" evidence="7">
    <location>
        <begin position="136"/>
        <end position="158"/>
    </location>
</feature>
<dbReference type="EMBL" id="AP018827">
    <property type="protein sequence ID" value="BBF81277.1"/>
    <property type="molecule type" value="Genomic_DNA"/>
</dbReference>
<comment type="similarity">
    <text evidence="2 7">Belongs to the UPF0056 (MarC) family.</text>
</comment>
<proteinExistence type="inferred from homology"/>
<dbReference type="Pfam" id="PF01914">
    <property type="entry name" value="MarC"/>
    <property type="match status" value="1"/>
</dbReference>
<keyword evidence="4 7" id="KW-0812">Transmembrane</keyword>
<evidence type="ECO:0000313" key="8">
    <source>
        <dbReference type="EMBL" id="BBF81277.1"/>
    </source>
</evidence>
<reference evidence="9" key="2">
    <citation type="journal article" date="2017" name="Plant Physiol. Biochem.">
        <title>Differential oxidative and antioxidative response of duckweed Lemna minor toward plant growth promoting/inhibiting bacteria.</title>
        <authorList>
            <person name="Ishizawa H."/>
            <person name="Kuroda M."/>
            <person name="Morikawa M."/>
            <person name="Ike M."/>
        </authorList>
    </citation>
    <scope>NUCLEOTIDE SEQUENCE [LARGE SCALE GENOMIC DNA]</scope>
    <source>
        <strain evidence="9">M6</strain>
    </source>
</reference>
<organism evidence="8 9">
    <name type="scientific">Asticcacaulis excentricus</name>
    <dbReference type="NCBI Taxonomy" id="78587"/>
    <lineage>
        <taxon>Bacteria</taxon>
        <taxon>Pseudomonadati</taxon>
        <taxon>Pseudomonadota</taxon>
        <taxon>Alphaproteobacteria</taxon>
        <taxon>Caulobacterales</taxon>
        <taxon>Caulobacteraceae</taxon>
        <taxon>Asticcacaulis</taxon>
    </lineage>
</organism>
<name>A0A3G9G3F7_9CAUL</name>
<reference evidence="9" key="1">
    <citation type="journal article" date="2017" name="Biotechnol. Biofuels">
        <title>Evaluation of environmental bacterial communities as a factor affecting the growth of duckweed Lemna minor.</title>
        <authorList>
            <person name="Ishizawa H."/>
            <person name="Kuroda M."/>
            <person name="Morikawa M."/>
            <person name="Ike M."/>
        </authorList>
    </citation>
    <scope>NUCLEOTIDE SEQUENCE [LARGE SCALE GENOMIC DNA]</scope>
    <source>
        <strain evidence="9">M6</strain>
    </source>
</reference>
<dbReference type="AlphaFoldDB" id="A0A3G9G3F7"/>
<dbReference type="PANTHER" id="PTHR33508">
    <property type="entry name" value="UPF0056 MEMBRANE PROTEIN YHCE"/>
    <property type="match status" value="1"/>
</dbReference>
<dbReference type="Proteomes" id="UP000278756">
    <property type="component" value="Chromosome 1"/>
</dbReference>
<keyword evidence="5 7" id="KW-1133">Transmembrane helix</keyword>
<evidence type="ECO:0000256" key="3">
    <source>
        <dbReference type="ARBA" id="ARBA00022475"/>
    </source>
</evidence>
<sequence length="244" mass="26058">MMSGGSLGLVELYVNFFITLFALLDPIGNVPIFAAATRTQSESARRWLVVYISAFAALFLSFFFFTGLALLQFFGISMDAFRIAGGILLFLLGLDMTRGDFLAMFEETESLTEDTVDAHGAPIRGRDRAKKTFEKFVVPFAIPLLIGPGAISTVIIQAGEAQKYGITGMAVGLGAIVTTSLAVLLTFLFTGHISKMLGRVGMVVVIRVLGLILCALSVQIIISAISTVTHDIIVPAAAHPYSGS</sequence>
<dbReference type="PANTHER" id="PTHR33508:SF1">
    <property type="entry name" value="UPF0056 MEMBRANE PROTEIN YHCE"/>
    <property type="match status" value="1"/>
</dbReference>
<dbReference type="GO" id="GO:0005886">
    <property type="term" value="C:plasma membrane"/>
    <property type="evidence" value="ECO:0007669"/>
    <property type="project" value="UniProtKB-SubCell"/>
</dbReference>
<feature type="transmembrane region" description="Helical" evidence="7">
    <location>
        <begin position="200"/>
        <end position="222"/>
    </location>
</feature>
<comment type="subcellular location">
    <subcellularLocation>
        <location evidence="1 7">Cell membrane</location>
        <topology evidence="1 7">Multi-pass membrane protein</topology>
    </subcellularLocation>
</comment>
<feature type="transmembrane region" description="Helical" evidence="7">
    <location>
        <begin position="80"/>
        <end position="97"/>
    </location>
</feature>